<evidence type="ECO:0000313" key="3">
    <source>
        <dbReference type="Proteomes" id="UP001500984"/>
    </source>
</evidence>
<comment type="caution">
    <text evidence="2">The sequence shown here is derived from an EMBL/GenBank/DDBJ whole genome shotgun (WGS) entry which is preliminary data.</text>
</comment>
<organism evidence="2 3">
    <name type="scientific">Brevibacterium salitolerans</name>
    <dbReference type="NCBI Taxonomy" id="1403566"/>
    <lineage>
        <taxon>Bacteria</taxon>
        <taxon>Bacillati</taxon>
        <taxon>Actinomycetota</taxon>
        <taxon>Actinomycetes</taxon>
        <taxon>Micrococcales</taxon>
        <taxon>Brevibacteriaceae</taxon>
        <taxon>Brevibacterium</taxon>
    </lineage>
</organism>
<dbReference type="Gene3D" id="1.10.600.10">
    <property type="entry name" value="Farnesyl Diphosphate Synthase"/>
    <property type="match status" value="1"/>
</dbReference>
<accession>A0ABP5I1R3</accession>
<keyword evidence="3" id="KW-1185">Reference proteome</keyword>
<dbReference type="SFLD" id="SFLDG01018">
    <property type="entry name" value="Squalene/Phytoene_Synthase_Lik"/>
    <property type="match status" value="1"/>
</dbReference>
<gene>
    <name evidence="2" type="ORF">GCM10009823_09460</name>
</gene>
<dbReference type="InterPro" id="IPR002060">
    <property type="entry name" value="Squ/phyt_synthse"/>
</dbReference>
<dbReference type="RefSeq" id="WP_344335692.1">
    <property type="nucleotide sequence ID" value="NZ_BAAAPZ010000003.1"/>
</dbReference>
<dbReference type="PANTHER" id="PTHR31480">
    <property type="entry name" value="BIFUNCTIONAL LYCOPENE CYCLASE/PHYTOENE SYNTHASE"/>
    <property type="match status" value="1"/>
</dbReference>
<dbReference type="SFLD" id="SFLDS00005">
    <property type="entry name" value="Isoprenoid_Synthase_Type_I"/>
    <property type="match status" value="1"/>
</dbReference>
<proteinExistence type="predicted"/>
<sequence length="351" mass="37173">MRPRPRLPFLPARSAEPSHASDPQTGTQRDARLAARADASAQAAARYAAASQSAARTVIKRYSSSFSLASSALPRAVRAHIKAIYAMVRVADETVDGAWTGASPAQVRAELDAFESRIARAVETGFSSDLLAHSFARTARATGISSTQWGPFFDSMRADAIPAPDPASPAHSRRDLSAYIHGSAEVVGEMCVLAFFNGAPLPADAQTTLLPGARALGSAFQKVNFLRDLAHDSHGLARGYLSSPGRAATDFTEEDKEALTAEIFAELSTAAEAVDLLPPPVRPAVWTAFGIFGDLTHRLAGTSVETILSGRVRVPGAVKLRYAALAAAGRPVRTWPGMPARYTSERPGTQP</sequence>
<dbReference type="Proteomes" id="UP001500984">
    <property type="component" value="Unassembled WGS sequence"/>
</dbReference>
<evidence type="ECO:0000256" key="1">
    <source>
        <dbReference type="SAM" id="MobiDB-lite"/>
    </source>
</evidence>
<dbReference type="Pfam" id="PF00494">
    <property type="entry name" value="SQS_PSY"/>
    <property type="match status" value="1"/>
</dbReference>
<reference evidence="3" key="1">
    <citation type="journal article" date="2019" name="Int. J. Syst. Evol. Microbiol.">
        <title>The Global Catalogue of Microorganisms (GCM) 10K type strain sequencing project: providing services to taxonomists for standard genome sequencing and annotation.</title>
        <authorList>
            <consortium name="The Broad Institute Genomics Platform"/>
            <consortium name="The Broad Institute Genome Sequencing Center for Infectious Disease"/>
            <person name="Wu L."/>
            <person name="Ma J."/>
        </authorList>
    </citation>
    <scope>NUCLEOTIDE SEQUENCE [LARGE SCALE GENOMIC DNA]</scope>
    <source>
        <strain evidence="3">JCM 15900</strain>
    </source>
</reference>
<dbReference type="InterPro" id="IPR008949">
    <property type="entry name" value="Isoprenoid_synthase_dom_sf"/>
</dbReference>
<protein>
    <submittedName>
        <fullName evidence="2">Squalene/phytoene synthase family protein</fullName>
    </submittedName>
</protein>
<dbReference type="SUPFAM" id="SSF48576">
    <property type="entry name" value="Terpenoid synthases"/>
    <property type="match status" value="1"/>
</dbReference>
<dbReference type="EMBL" id="BAAAPZ010000003">
    <property type="protein sequence ID" value="GAA2092004.1"/>
    <property type="molecule type" value="Genomic_DNA"/>
</dbReference>
<name>A0ABP5I1R3_9MICO</name>
<feature type="region of interest" description="Disordered" evidence="1">
    <location>
        <begin position="1"/>
        <end position="35"/>
    </location>
</feature>
<evidence type="ECO:0000313" key="2">
    <source>
        <dbReference type="EMBL" id="GAA2092004.1"/>
    </source>
</evidence>